<dbReference type="Pfam" id="PF12680">
    <property type="entry name" value="SnoaL_2"/>
    <property type="match status" value="1"/>
</dbReference>
<dbReference type="SUPFAM" id="SSF54427">
    <property type="entry name" value="NTF2-like"/>
    <property type="match status" value="1"/>
</dbReference>
<proteinExistence type="predicted"/>
<dbReference type="PANTHER" id="PTHR43162">
    <property type="match status" value="1"/>
</dbReference>
<dbReference type="InterPro" id="IPR051604">
    <property type="entry name" value="Ergot_Alk_Oxidoreductase"/>
</dbReference>
<evidence type="ECO:0000313" key="4">
    <source>
        <dbReference type="Proteomes" id="UP001058003"/>
    </source>
</evidence>
<dbReference type="PANTHER" id="PTHR43162:SF1">
    <property type="entry name" value="PRESTALK A DIFFERENTIATION PROTEIN A"/>
    <property type="match status" value="1"/>
</dbReference>
<sequence length="411" mass="43798">MTDIKQALVIGATGNIGRHVVALLRARGVAVRGMARDASGLPEGVERVGADVRDLDALHAAVQDVDAVLLVWPFMTADGVDDVAAVIGRPGRRVVYVSAMSVRDDAPPARNGVWGQVEDAIRRSGADWTFLRASGFATNTLQWAPAIRAGQPVRVPYPQAARSLIDERDIAAVAVVAMTSPGHAGHAYTLTGPAAVTQAEQVRLIGVAAGLPVLVEEVGHDEARAEMSRWAEPAFADAALGYWASLVAEPERVTDTVRQLTGSAARPFAQWAGDHAADFRPTPIEEVARRYVEAFRTGRMERALALFDPGVVRVAPAETGGERTELRGLPDILANADRLTADLDIHAVVAEGPFVGGDRFAVRFTFDQTHRPSGRRAEATKVCLYTVISGAIVREEVSYFDPPSPGSPAVA</sequence>
<dbReference type="InterPro" id="IPR016040">
    <property type="entry name" value="NAD(P)-bd_dom"/>
</dbReference>
<reference evidence="3" key="1">
    <citation type="submission" date="2021-04" db="EMBL/GenBank/DDBJ databases">
        <title>Dactylosporangium aurantiacum NRRL B-8018 full assembly.</title>
        <authorList>
            <person name="Hartkoorn R.C."/>
            <person name="Beaudoing E."/>
            <person name="Hot D."/>
        </authorList>
    </citation>
    <scope>NUCLEOTIDE SEQUENCE</scope>
    <source>
        <strain evidence="3">NRRL B-8018</strain>
    </source>
</reference>
<evidence type="ECO:0000259" key="1">
    <source>
        <dbReference type="Pfam" id="PF12680"/>
    </source>
</evidence>
<dbReference type="Gene3D" id="3.40.50.720">
    <property type="entry name" value="NAD(P)-binding Rossmann-like Domain"/>
    <property type="match status" value="1"/>
</dbReference>
<dbReference type="Pfam" id="PF13460">
    <property type="entry name" value="NAD_binding_10"/>
    <property type="match status" value="1"/>
</dbReference>
<evidence type="ECO:0000313" key="3">
    <source>
        <dbReference type="EMBL" id="UWZ58490.1"/>
    </source>
</evidence>
<protein>
    <submittedName>
        <fullName evidence="3">NAD(P)H-binding protein</fullName>
    </submittedName>
</protein>
<dbReference type="OrthoDB" id="116343at2"/>
<dbReference type="SUPFAM" id="SSF51735">
    <property type="entry name" value="NAD(P)-binding Rossmann-fold domains"/>
    <property type="match status" value="1"/>
</dbReference>
<dbReference type="KEGG" id="daur:Daura_21315"/>
<dbReference type="Gene3D" id="3.10.450.50">
    <property type="match status" value="1"/>
</dbReference>
<feature type="domain" description="SnoaL-like" evidence="1">
    <location>
        <begin position="288"/>
        <end position="394"/>
    </location>
</feature>
<gene>
    <name evidence="3" type="ORF">Daura_21315</name>
</gene>
<dbReference type="AlphaFoldDB" id="A0A9Q9IR96"/>
<accession>A0A9Q9IR96</accession>
<evidence type="ECO:0000259" key="2">
    <source>
        <dbReference type="Pfam" id="PF13460"/>
    </source>
</evidence>
<organism evidence="3 4">
    <name type="scientific">Dactylosporangium aurantiacum</name>
    <dbReference type="NCBI Taxonomy" id="35754"/>
    <lineage>
        <taxon>Bacteria</taxon>
        <taxon>Bacillati</taxon>
        <taxon>Actinomycetota</taxon>
        <taxon>Actinomycetes</taxon>
        <taxon>Micromonosporales</taxon>
        <taxon>Micromonosporaceae</taxon>
        <taxon>Dactylosporangium</taxon>
    </lineage>
</organism>
<dbReference type="EMBL" id="CP073767">
    <property type="protein sequence ID" value="UWZ58490.1"/>
    <property type="molecule type" value="Genomic_DNA"/>
</dbReference>
<dbReference type="Proteomes" id="UP001058003">
    <property type="component" value="Chromosome"/>
</dbReference>
<keyword evidence="4" id="KW-1185">Reference proteome</keyword>
<feature type="domain" description="NAD(P)-binding" evidence="2">
    <location>
        <begin position="11"/>
        <end position="180"/>
    </location>
</feature>
<dbReference type="Gene3D" id="3.90.25.10">
    <property type="entry name" value="UDP-galactose 4-epimerase, domain 1"/>
    <property type="match status" value="1"/>
</dbReference>
<dbReference type="InterPro" id="IPR032710">
    <property type="entry name" value="NTF2-like_dom_sf"/>
</dbReference>
<name>A0A9Q9IR96_9ACTN</name>
<dbReference type="InterPro" id="IPR036291">
    <property type="entry name" value="NAD(P)-bd_dom_sf"/>
</dbReference>
<dbReference type="InterPro" id="IPR037401">
    <property type="entry name" value="SnoaL-like"/>
</dbReference>